<evidence type="ECO:0000256" key="1">
    <source>
        <dbReference type="SAM" id="MobiDB-lite"/>
    </source>
</evidence>
<organism evidence="2 3">
    <name type="scientific">Hibiscus sabdariffa</name>
    <name type="common">roselle</name>
    <dbReference type="NCBI Taxonomy" id="183260"/>
    <lineage>
        <taxon>Eukaryota</taxon>
        <taxon>Viridiplantae</taxon>
        <taxon>Streptophyta</taxon>
        <taxon>Embryophyta</taxon>
        <taxon>Tracheophyta</taxon>
        <taxon>Spermatophyta</taxon>
        <taxon>Magnoliopsida</taxon>
        <taxon>eudicotyledons</taxon>
        <taxon>Gunneridae</taxon>
        <taxon>Pentapetalae</taxon>
        <taxon>rosids</taxon>
        <taxon>malvids</taxon>
        <taxon>Malvales</taxon>
        <taxon>Malvaceae</taxon>
        <taxon>Malvoideae</taxon>
        <taxon>Hibiscus</taxon>
    </lineage>
</organism>
<keyword evidence="3" id="KW-1185">Reference proteome</keyword>
<gene>
    <name evidence="2" type="ORF">V6N11_031343</name>
</gene>
<name>A0ABR2SY09_9ROSI</name>
<feature type="region of interest" description="Disordered" evidence="1">
    <location>
        <begin position="124"/>
        <end position="156"/>
    </location>
</feature>
<proteinExistence type="predicted"/>
<sequence>MSEITVKEKGEQTARVENQEDNRAIPIKQRRHIEGVIANDKVEILKNCALGCFIIRVTEIEEVIGMKYDCCCELMEEVDSSEENHGGTDVVEQRHGGKVKDVTCDDGLEGNVLPLSFLSKPLNSGEKTYSSDGGMDGVEQRHGSEGKDGTGIDGSEGTVIPNSLLYKSFNSREVERMWEENKVEDWRVMETNSWIAKEDIGLIHRDEEQRCSAVNLSD</sequence>
<evidence type="ECO:0000313" key="3">
    <source>
        <dbReference type="Proteomes" id="UP001396334"/>
    </source>
</evidence>
<feature type="compositionally biased region" description="Basic and acidic residues" evidence="1">
    <location>
        <begin position="138"/>
        <end position="150"/>
    </location>
</feature>
<protein>
    <submittedName>
        <fullName evidence="2">Uncharacterized protein</fullName>
    </submittedName>
</protein>
<reference evidence="2 3" key="1">
    <citation type="journal article" date="2024" name="G3 (Bethesda)">
        <title>Genome assembly of Hibiscus sabdariffa L. provides insights into metabolisms of medicinal natural products.</title>
        <authorList>
            <person name="Kim T."/>
        </authorList>
    </citation>
    <scope>NUCLEOTIDE SEQUENCE [LARGE SCALE GENOMIC DNA]</scope>
    <source>
        <strain evidence="2">TK-2024</strain>
        <tissue evidence="2">Old leaves</tissue>
    </source>
</reference>
<accession>A0ABR2SY09</accession>
<evidence type="ECO:0000313" key="2">
    <source>
        <dbReference type="EMBL" id="KAK9029901.1"/>
    </source>
</evidence>
<dbReference type="Proteomes" id="UP001396334">
    <property type="component" value="Unassembled WGS sequence"/>
</dbReference>
<comment type="caution">
    <text evidence="2">The sequence shown here is derived from an EMBL/GenBank/DDBJ whole genome shotgun (WGS) entry which is preliminary data.</text>
</comment>
<dbReference type="EMBL" id="JBBPBN010000010">
    <property type="protein sequence ID" value="KAK9029901.1"/>
    <property type="molecule type" value="Genomic_DNA"/>
</dbReference>